<dbReference type="InterPro" id="IPR007588">
    <property type="entry name" value="Znf_FLYWCH"/>
</dbReference>
<evidence type="ECO:0000256" key="1">
    <source>
        <dbReference type="ARBA" id="ARBA00022723"/>
    </source>
</evidence>
<proteinExistence type="predicted"/>
<evidence type="ECO:0000259" key="4">
    <source>
        <dbReference type="Pfam" id="PF04500"/>
    </source>
</evidence>
<keyword evidence="1" id="KW-0479">Metal-binding</keyword>
<feature type="non-terminal residue" evidence="5">
    <location>
        <position position="83"/>
    </location>
</feature>
<evidence type="ECO:0000313" key="5">
    <source>
        <dbReference type="EMBL" id="JAA90954.1"/>
    </source>
</evidence>
<dbReference type="AlphaFoldDB" id="S4PJ52"/>
<sequence>VGDAQEVIYTTSKKGKKLLLYKSFTYAKHNTNKAGGKWYCSSQRSKRCTAQVFLGNNGLLTDIQIQHNHEPPEFHIDKYGKYI</sequence>
<protein>
    <recommendedName>
        <fullName evidence="4">FLYWCH-type domain-containing protein</fullName>
    </recommendedName>
</protein>
<dbReference type="GO" id="GO:0008270">
    <property type="term" value="F:zinc ion binding"/>
    <property type="evidence" value="ECO:0007669"/>
    <property type="project" value="UniProtKB-KW"/>
</dbReference>
<dbReference type="EMBL" id="GAIX01001606">
    <property type="protein sequence ID" value="JAA90954.1"/>
    <property type="molecule type" value="Transcribed_RNA"/>
</dbReference>
<evidence type="ECO:0000256" key="3">
    <source>
        <dbReference type="ARBA" id="ARBA00022833"/>
    </source>
</evidence>
<feature type="domain" description="FLYWCH-type" evidence="4">
    <location>
        <begin position="9"/>
        <end position="69"/>
    </location>
</feature>
<dbReference type="Gene3D" id="2.20.25.240">
    <property type="match status" value="1"/>
</dbReference>
<dbReference type="Pfam" id="PF04500">
    <property type="entry name" value="FLYWCH"/>
    <property type="match status" value="1"/>
</dbReference>
<accession>S4PJ52</accession>
<keyword evidence="2" id="KW-0863">Zinc-finger</keyword>
<name>S4PJ52_9NEOP</name>
<reference evidence="5" key="2">
    <citation type="submission" date="2013-05" db="EMBL/GenBank/DDBJ databases">
        <authorList>
            <person name="Carter J.-M."/>
            <person name="Baker S.C."/>
            <person name="Pink R."/>
            <person name="Carter D.R.F."/>
            <person name="Collins A."/>
            <person name="Tomlin J."/>
            <person name="Gibbs M."/>
            <person name="Breuker C.J."/>
        </authorList>
    </citation>
    <scope>NUCLEOTIDE SEQUENCE</scope>
    <source>
        <tissue evidence="5">Ovary</tissue>
    </source>
</reference>
<feature type="non-terminal residue" evidence="5">
    <location>
        <position position="1"/>
    </location>
</feature>
<reference evidence="5" key="1">
    <citation type="journal article" date="2013" name="BMC Genomics">
        <title>Unscrambling butterfly oogenesis.</title>
        <authorList>
            <person name="Carter J.M."/>
            <person name="Baker S.C."/>
            <person name="Pink R."/>
            <person name="Carter D.R."/>
            <person name="Collins A."/>
            <person name="Tomlin J."/>
            <person name="Gibbs M."/>
            <person name="Breuker C.J."/>
        </authorList>
    </citation>
    <scope>NUCLEOTIDE SEQUENCE</scope>
    <source>
        <tissue evidence="5">Ovary</tissue>
    </source>
</reference>
<evidence type="ECO:0000256" key="2">
    <source>
        <dbReference type="ARBA" id="ARBA00022771"/>
    </source>
</evidence>
<keyword evidence="3" id="KW-0862">Zinc</keyword>
<organism evidence="5">
    <name type="scientific">Pararge aegeria</name>
    <name type="common">speckled wood butterfly</name>
    <dbReference type="NCBI Taxonomy" id="116150"/>
    <lineage>
        <taxon>Eukaryota</taxon>
        <taxon>Metazoa</taxon>
        <taxon>Ecdysozoa</taxon>
        <taxon>Arthropoda</taxon>
        <taxon>Hexapoda</taxon>
        <taxon>Insecta</taxon>
        <taxon>Pterygota</taxon>
        <taxon>Neoptera</taxon>
        <taxon>Endopterygota</taxon>
        <taxon>Lepidoptera</taxon>
        <taxon>Glossata</taxon>
        <taxon>Ditrysia</taxon>
        <taxon>Papilionoidea</taxon>
        <taxon>Nymphalidae</taxon>
        <taxon>Satyrinae</taxon>
        <taxon>Satyrini</taxon>
        <taxon>Parargina</taxon>
        <taxon>Pararge</taxon>
    </lineage>
</organism>